<evidence type="ECO:0000259" key="11">
    <source>
        <dbReference type="SMART" id="SM00836"/>
    </source>
</evidence>
<keyword evidence="14" id="KW-1185">Reference proteome</keyword>
<sequence length="612" mass="68486">MFLALRAEVEDALERALSALDFPTDDLGIEEPPEDVDSVLASSAAFRLASEAGAPPPQIAGQIADELDADNLTYVAEIRTQGPYLNFLPSQAYFEETLATATDADYGALEDRDTSVVVEHTSANPTGPVHVGRARNPIIGDAVANLLEYAGYDVDRHYYVNDAGRQMAVFTWAYETFDEDDLETEPERDRIEYDLVRYYRRGNAFLEDGPDEEVEEAEAEIESIMQGLEAGDDETYERVSEVVDQVLSGMNACLGRLPAEFDEFVKETRFMRNGDTDDLVSRLKELDEAVYEEDAWQLELDEHGIDKNLVFLRSDDTSLYATRDLAHHEWKFDEYDRAVTVLGEDHKLQAKQVRTTLELIGNDTDGLQQVLYSYVNLPEGKMSTRRGTGVDLDDLLDEAIDRARQEVEDRLDDRIRDDDLDEDDIERIAHQVGIGAVRYDIVSKQPTKAITFEWEQALDFEAQSAPYVQYVHARCCGILEESVARSATEDASGQRPRAAGLDPETDLAAQDVELEALEADLLETDAERDLLETIGRFPAVVDEAADDLEPHRVATYTREFADRFNAFYRECPVLADDVDPAVREARLALVAASKHTIANALSILGVEAPRSM</sequence>
<evidence type="ECO:0000256" key="9">
    <source>
        <dbReference type="RuleBase" id="RU363038"/>
    </source>
</evidence>
<dbReference type="Pfam" id="PF03485">
    <property type="entry name" value="Arg_tRNA_synt_N"/>
    <property type="match status" value="1"/>
</dbReference>
<dbReference type="PANTHER" id="PTHR11956:SF5">
    <property type="entry name" value="ARGININE--TRNA LIGASE, CYTOPLASMIC"/>
    <property type="match status" value="1"/>
</dbReference>
<dbReference type="PANTHER" id="PTHR11956">
    <property type="entry name" value="ARGINYL-TRNA SYNTHETASE"/>
    <property type="match status" value="1"/>
</dbReference>
<dbReference type="InterPro" id="IPR008909">
    <property type="entry name" value="DALR_anticod-bd"/>
</dbReference>
<dbReference type="GO" id="GO:0006420">
    <property type="term" value="P:arginyl-tRNA aminoacylation"/>
    <property type="evidence" value="ECO:0007669"/>
    <property type="project" value="UniProtKB-UniRule"/>
</dbReference>
<accession>A0A8A2VDE3</accession>
<dbReference type="InterPro" id="IPR036695">
    <property type="entry name" value="Arg-tRNA-synth_N_sf"/>
</dbReference>
<dbReference type="InterPro" id="IPR009080">
    <property type="entry name" value="tRNAsynth_Ia_anticodon-bd"/>
</dbReference>
<evidence type="ECO:0000256" key="10">
    <source>
        <dbReference type="SAM" id="Coils"/>
    </source>
</evidence>
<dbReference type="RefSeq" id="WP_207289745.1">
    <property type="nucleotide sequence ID" value="NZ_CP071462.1"/>
</dbReference>
<dbReference type="Gene3D" id="1.10.730.10">
    <property type="entry name" value="Isoleucyl-tRNA Synthetase, Domain 1"/>
    <property type="match status" value="1"/>
</dbReference>
<dbReference type="Proteomes" id="UP000663203">
    <property type="component" value="Chromosome"/>
</dbReference>
<feature type="short sequence motif" description="'HIGH' region" evidence="8">
    <location>
        <begin position="123"/>
        <end position="133"/>
    </location>
</feature>
<evidence type="ECO:0000256" key="3">
    <source>
        <dbReference type="ARBA" id="ARBA00022741"/>
    </source>
</evidence>
<feature type="coiled-coil region" evidence="10">
    <location>
        <begin position="507"/>
        <end position="534"/>
    </location>
</feature>
<dbReference type="EC" id="6.1.1.19" evidence="8"/>
<proteinExistence type="inferred from homology"/>
<dbReference type="SMART" id="SM00836">
    <property type="entry name" value="DALR_1"/>
    <property type="match status" value="1"/>
</dbReference>
<dbReference type="InterPro" id="IPR014729">
    <property type="entry name" value="Rossmann-like_a/b/a_fold"/>
</dbReference>
<evidence type="ECO:0000313" key="14">
    <source>
        <dbReference type="Proteomes" id="UP000663203"/>
    </source>
</evidence>
<evidence type="ECO:0000256" key="2">
    <source>
        <dbReference type="ARBA" id="ARBA00022598"/>
    </source>
</evidence>
<dbReference type="Gene3D" id="3.30.1360.70">
    <property type="entry name" value="Arginyl tRNA synthetase N-terminal domain"/>
    <property type="match status" value="1"/>
</dbReference>
<evidence type="ECO:0000256" key="4">
    <source>
        <dbReference type="ARBA" id="ARBA00022840"/>
    </source>
</evidence>
<comment type="catalytic activity">
    <reaction evidence="7 8">
        <text>tRNA(Arg) + L-arginine + ATP = L-arginyl-tRNA(Arg) + AMP + diphosphate</text>
        <dbReference type="Rhea" id="RHEA:20301"/>
        <dbReference type="Rhea" id="RHEA-COMP:9658"/>
        <dbReference type="Rhea" id="RHEA-COMP:9673"/>
        <dbReference type="ChEBI" id="CHEBI:30616"/>
        <dbReference type="ChEBI" id="CHEBI:32682"/>
        <dbReference type="ChEBI" id="CHEBI:33019"/>
        <dbReference type="ChEBI" id="CHEBI:78442"/>
        <dbReference type="ChEBI" id="CHEBI:78513"/>
        <dbReference type="ChEBI" id="CHEBI:456215"/>
        <dbReference type="EC" id="6.1.1.19"/>
    </reaction>
</comment>
<dbReference type="GeneID" id="63186355"/>
<evidence type="ECO:0000259" key="12">
    <source>
        <dbReference type="SMART" id="SM01016"/>
    </source>
</evidence>
<dbReference type="CDD" id="cd00671">
    <property type="entry name" value="ArgRS_core"/>
    <property type="match status" value="1"/>
</dbReference>
<dbReference type="InterPro" id="IPR001278">
    <property type="entry name" value="Arg-tRNA-ligase"/>
</dbReference>
<dbReference type="AlphaFoldDB" id="A0A8A2VDE3"/>
<dbReference type="SUPFAM" id="SSF55190">
    <property type="entry name" value="Arginyl-tRNA synthetase (ArgRS), N-terminal 'additional' domain"/>
    <property type="match status" value="1"/>
</dbReference>
<comment type="subcellular location">
    <subcellularLocation>
        <location evidence="8">Cytoplasm</location>
    </subcellularLocation>
</comment>
<feature type="domain" description="DALR anticodon binding" evidence="11">
    <location>
        <begin position="468"/>
        <end position="612"/>
    </location>
</feature>
<keyword evidence="8" id="KW-0963">Cytoplasm</keyword>
<feature type="domain" description="Arginyl tRNA synthetase N-terminal" evidence="12">
    <location>
        <begin position="3"/>
        <end position="89"/>
    </location>
</feature>
<dbReference type="EMBL" id="CP071462">
    <property type="protein sequence ID" value="QSX00060.1"/>
    <property type="molecule type" value="Genomic_DNA"/>
</dbReference>
<keyword evidence="6 8" id="KW-0030">Aminoacyl-tRNA synthetase</keyword>
<evidence type="ECO:0000313" key="13">
    <source>
        <dbReference type="EMBL" id="QSX00060.1"/>
    </source>
</evidence>
<dbReference type="Gene3D" id="3.40.50.620">
    <property type="entry name" value="HUPs"/>
    <property type="match status" value="1"/>
</dbReference>
<dbReference type="CDD" id="cd07956">
    <property type="entry name" value="Anticodon_Ia_Arg"/>
    <property type="match status" value="1"/>
</dbReference>
<keyword evidence="4 8" id="KW-0067">ATP-binding</keyword>
<gene>
    <name evidence="8" type="primary">argS</name>
    <name evidence="13" type="ORF">J0X25_03580</name>
</gene>
<keyword evidence="3 8" id="KW-0547">Nucleotide-binding</keyword>
<reference evidence="13 14" key="1">
    <citation type="submission" date="2021-03" db="EMBL/GenBank/DDBJ databases">
        <title>Haloterrigena longa sp. nov. and Haloterrigena limicola sp. nov., extremely halophilic archaea isolated from a salt lake.</title>
        <authorList>
            <person name="Henglin C."/>
        </authorList>
    </citation>
    <scope>NUCLEOTIDE SEQUENCE [LARGE SCALE GENOMIC DNA]</scope>
    <source>
        <strain evidence="13 14">KZCA68</strain>
    </source>
</reference>
<dbReference type="GO" id="GO:0005524">
    <property type="term" value="F:ATP binding"/>
    <property type="evidence" value="ECO:0007669"/>
    <property type="project" value="UniProtKB-UniRule"/>
</dbReference>
<name>A0A8A2VDE3_9EURY</name>
<dbReference type="InterPro" id="IPR005148">
    <property type="entry name" value="Arg-tRNA-synth_N"/>
</dbReference>
<dbReference type="KEGG" id="hakz:J0X25_03580"/>
<evidence type="ECO:0000256" key="1">
    <source>
        <dbReference type="ARBA" id="ARBA00005594"/>
    </source>
</evidence>
<keyword evidence="10" id="KW-0175">Coiled coil</keyword>
<dbReference type="HAMAP" id="MF_00123">
    <property type="entry name" value="Arg_tRNA_synth"/>
    <property type="match status" value="1"/>
</dbReference>
<dbReference type="SUPFAM" id="SSF52374">
    <property type="entry name" value="Nucleotidylyl transferase"/>
    <property type="match status" value="1"/>
</dbReference>
<evidence type="ECO:0000256" key="5">
    <source>
        <dbReference type="ARBA" id="ARBA00022917"/>
    </source>
</evidence>
<dbReference type="NCBIfam" id="TIGR00456">
    <property type="entry name" value="argS"/>
    <property type="match status" value="1"/>
</dbReference>
<dbReference type="GO" id="GO:0004814">
    <property type="term" value="F:arginine-tRNA ligase activity"/>
    <property type="evidence" value="ECO:0007669"/>
    <property type="project" value="UniProtKB-UniRule"/>
</dbReference>
<dbReference type="PRINTS" id="PR01038">
    <property type="entry name" value="TRNASYNTHARG"/>
</dbReference>
<evidence type="ECO:0000256" key="6">
    <source>
        <dbReference type="ARBA" id="ARBA00023146"/>
    </source>
</evidence>
<dbReference type="GO" id="GO:0005737">
    <property type="term" value="C:cytoplasm"/>
    <property type="evidence" value="ECO:0007669"/>
    <property type="project" value="UniProtKB-SubCell"/>
</dbReference>
<comment type="similarity">
    <text evidence="1 8 9">Belongs to the class-I aminoacyl-tRNA synthetase family.</text>
</comment>
<protein>
    <recommendedName>
        <fullName evidence="8">Arginine--tRNA ligase</fullName>
        <ecNumber evidence="8">6.1.1.19</ecNumber>
    </recommendedName>
    <alternativeName>
        <fullName evidence="8">Arginyl-tRNA synthetase</fullName>
        <shortName evidence="8">ArgRS</shortName>
    </alternativeName>
</protein>
<keyword evidence="5 8" id="KW-0648">Protein biosynthesis</keyword>
<dbReference type="Pfam" id="PF05746">
    <property type="entry name" value="DALR_1"/>
    <property type="match status" value="1"/>
</dbReference>
<dbReference type="SUPFAM" id="SSF47323">
    <property type="entry name" value="Anticodon-binding domain of a subclass of class I aminoacyl-tRNA synthetases"/>
    <property type="match status" value="1"/>
</dbReference>
<organism evidence="13 14">
    <name type="scientific">Haloterrigena alkaliphila</name>
    <dbReference type="NCBI Taxonomy" id="2816475"/>
    <lineage>
        <taxon>Archaea</taxon>
        <taxon>Methanobacteriati</taxon>
        <taxon>Methanobacteriota</taxon>
        <taxon>Stenosarchaea group</taxon>
        <taxon>Halobacteria</taxon>
        <taxon>Halobacteriales</taxon>
        <taxon>Natrialbaceae</taxon>
        <taxon>Haloterrigena</taxon>
    </lineage>
</organism>
<dbReference type="InterPro" id="IPR035684">
    <property type="entry name" value="ArgRS_core"/>
</dbReference>
<evidence type="ECO:0000256" key="8">
    <source>
        <dbReference type="HAMAP-Rule" id="MF_00123"/>
    </source>
</evidence>
<keyword evidence="2 8" id="KW-0436">Ligase</keyword>
<dbReference type="Pfam" id="PF00750">
    <property type="entry name" value="tRNA-synt_1d"/>
    <property type="match status" value="1"/>
</dbReference>
<dbReference type="SMART" id="SM01016">
    <property type="entry name" value="Arg_tRNA_synt_N"/>
    <property type="match status" value="1"/>
</dbReference>
<evidence type="ECO:0000256" key="7">
    <source>
        <dbReference type="ARBA" id="ARBA00049339"/>
    </source>
</evidence>